<dbReference type="GO" id="GO:0019632">
    <property type="term" value="P:shikimate metabolic process"/>
    <property type="evidence" value="ECO:0007669"/>
    <property type="project" value="InterPro"/>
</dbReference>
<evidence type="ECO:0000256" key="6">
    <source>
        <dbReference type="ARBA" id="ARBA00022777"/>
    </source>
</evidence>
<dbReference type="InterPro" id="IPR023000">
    <property type="entry name" value="Shikimate_kinase_CS"/>
</dbReference>
<keyword evidence="13" id="KW-0460">Magnesium</keyword>
<dbReference type="InterPro" id="IPR027417">
    <property type="entry name" value="P-loop_NTPase"/>
</dbReference>
<dbReference type="Gene3D" id="3.40.50.300">
    <property type="entry name" value="P-loop containing nucleotide triphosphate hydrolases"/>
    <property type="match status" value="1"/>
</dbReference>
<evidence type="ECO:0000313" key="19">
    <source>
        <dbReference type="Proteomes" id="UP000187651"/>
    </source>
</evidence>
<evidence type="ECO:0000256" key="3">
    <source>
        <dbReference type="ARBA" id="ARBA00022605"/>
    </source>
</evidence>
<keyword evidence="13" id="KW-0963">Cytoplasm</keyword>
<keyword evidence="4 13" id="KW-0808">Transferase</keyword>
<feature type="binding site" evidence="14">
    <location>
        <position position="68"/>
    </location>
    <ligand>
        <name>shikimate</name>
        <dbReference type="ChEBI" id="CHEBI:36208"/>
    </ligand>
</feature>
<dbReference type="Proteomes" id="UP000187651">
    <property type="component" value="Unassembled WGS sequence"/>
</dbReference>
<dbReference type="GO" id="GO:0050661">
    <property type="term" value="F:NADP binding"/>
    <property type="evidence" value="ECO:0007669"/>
    <property type="project" value="InterPro"/>
</dbReference>
<feature type="domain" description="Quinate/shikimate 5-dehydrogenase/glutamyl-tRNA reductase" evidence="15">
    <location>
        <begin position="122"/>
        <end position="193"/>
    </location>
</feature>
<dbReference type="InterPro" id="IPR036291">
    <property type="entry name" value="NAD(P)-bd_dom_sf"/>
</dbReference>
<dbReference type="InterPro" id="IPR013708">
    <property type="entry name" value="Shikimate_DH-bd_N"/>
</dbReference>
<feature type="binding site" evidence="14">
    <location>
        <position position="230"/>
    </location>
    <ligand>
        <name>shikimate</name>
        <dbReference type="ChEBI" id="CHEBI:36208"/>
    </ligand>
</feature>
<comment type="subcellular location">
    <subcellularLocation>
        <location evidence="13">Cytoplasm</location>
    </subcellularLocation>
</comment>
<dbReference type="Pfam" id="PF08501">
    <property type="entry name" value="Shikimate_dh_N"/>
    <property type="match status" value="1"/>
</dbReference>
<feature type="binding site" evidence="13">
    <location>
        <position position="441"/>
    </location>
    <ligand>
        <name>ATP</name>
        <dbReference type="ChEBI" id="CHEBI:30616"/>
    </ligand>
</feature>
<keyword evidence="13" id="KW-0479">Metal-binding</keyword>
<evidence type="ECO:0000256" key="7">
    <source>
        <dbReference type="ARBA" id="ARBA00022840"/>
    </source>
</evidence>
<feature type="binding site" evidence="14">
    <location>
        <begin position="21"/>
        <end position="23"/>
    </location>
    <ligand>
        <name>shikimate</name>
        <dbReference type="ChEBI" id="CHEBI:36208"/>
    </ligand>
</feature>
<evidence type="ECO:0000256" key="2">
    <source>
        <dbReference type="ARBA" id="ARBA00004871"/>
    </source>
</evidence>
<organism evidence="18 19">
    <name type="scientific">Lachnospira pectinoschiza</name>
    <dbReference type="NCBI Taxonomy" id="28052"/>
    <lineage>
        <taxon>Bacteria</taxon>
        <taxon>Bacillati</taxon>
        <taxon>Bacillota</taxon>
        <taxon>Clostridia</taxon>
        <taxon>Lachnospirales</taxon>
        <taxon>Lachnospiraceae</taxon>
        <taxon>Lachnospira</taxon>
    </lineage>
</organism>
<feature type="domain" description="SDH C-terminal" evidence="17">
    <location>
        <begin position="251"/>
        <end position="272"/>
    </location>
</feature>
<comment type="function">
    <text evidence="13">Catalyzes the specific phosphorylation of the 3-hydroxyl group of shikimic acid using ATP as a cosubstrate.</text>
</comment>
<dbReference type="Pfam" id="PF18317">
    <property type="entry name" value="SDH_C"/>
    <property type="match status" value="1"/>
</dbReference>
<comment type="cofactor">
    <cofactor evidence="13">
        <name>Mg(2+)</name>
        <dbReference type="ChEBI" id="CHEBI:18420"/>
    </cofactor>
    <text evidence="13">Binds 1 Mg(2+) ion per subunit.</text>
</comment>
<dbReference type="InterPro" id="IPR000623">
    <property type="entry name" value="Shikimate_kinase/TSH1"/>
</dbReference>
<dbReference type="GO" id="GO:0004765">
    <property type="term" value="F:shikimate kinase activity"/>
    <property type="evidence" value="ECO:0007669"/>
    <property type="project" value="UniProtKB-UniRule"/>
</dbReference>
<feature type="binding site" evidence="13">
    <location>
        <position position="344"/>
    </location>
    <ligand>
        <name>substrate</name>
    </ligand>
</feature>
<protein>
    <recommendedName>
        <fullName evidence="13 14">Multifunctional fusion protein</fullName>
    </recommendedName>
    <domain>
        <recommendedName>
            <fullName evidence="13">Shikimate kinase</fullName>
            <shortName evidence="13">SK</shortName>
            <ecNumber evidence="13">2.7.1.71</ecNumber>
        </recommendedName>
    </domain>
    <domain>
        <recommendedName>
            <fullName evidence="14">Shikimate dehydrogenase (NADP(+))</fullName>
            <shortName evidence="14">SDH</shortName>
            <ecNumber evidence="14">1.1.1.25</ecNumber>
        </recommendedName>
    </domain>
</protein>
<evidence type="ECO:0000256" key="4">
    <source>
        <dbReference type="ARBA" id="ARBA00022679"/>
    </source>
</evidence>
<dbReference type="InterPro" id="IPR046346">
    <property type="entry name" value="Aminoacid_DH-like_N_sf"/>
</dbReference>
<dbReference type="PRINTS" id="PR01100">
    <property type="entry name" value="SHIKIMTKNASE"/>
</dbReference>
<comment type="caution">
    <text evidence="14">Lacks conserved residue(s) required for the propagation of feature annotation.</text>
</comment>
<feature type="binding site" evidence="14">
    <location>
        <begin position="132"/>
        <end position="136"/>
    </location>
    <ligand>
        <name>NADP(+)</name>
        <dbReference type="ChEBI" id="CHEBI:58349"/>
    </ligand>
</feature>
<dbReference type="InterPro" id="IPR022893">
    <property type="entry name" value="Shikimate_DH_fam"/>
</dbReference>
<dbReference type="CDD" id="cd00464">
    <property type="entry name" value="SK"/>
    <property type="match status" value="1"/>
</dbReference>
<dbReference type="InterPro" id="IPR006151">
    <property type="entry name" value="Shikm_DH/Glu-tRNA_Rdtase"/>
</dbReference>
<keyword evidence="6 13" id="KW-0418">Kinase</keyword>
<accession>A0A1G9U928</accession>
<dbReference type="SUPFAM" id="SSF51735">
    <property type="entry name" value="NAD(P)-binding Rossmann-fold domains"/>
    <property type="match status" value="1"/>
</dbReference>
<evidence type="ECO:0000256" key="10">
    <source>
        <dbReference type="ARBA" id="ARBA00023141"/>
    </source>
</evidence>
<dbReference type="GO" id="GO:0008652">
    <property type="term" value="P:amino acid biosynthetic process"/>
    <property type="evidence" value="ECO:0007669"/>
    <property type="project" value="UniProtKB-KW"/>
</dbReference>
<comment type="similarity">
    <text evidence="14">Belongs to the shikimate dehydrogenase family.</text>
</comment>
<dbReference type="PROSITE" id="PS01128">
    <property type="entry name" value="SHIKIMATE_KINASE"/>
    <property type="match status" value="1"/>
</dbReference>
<dbReference type="SUPFAM" id="SSF52540">
    <property type="entry name" value="P-loop containing nucleoside triphosphate hydrolases"/>
    <property type="match status" value="1"/>
</dbReference>
<feature type="binding site" evidence="13">
    <location>
        <position position="405"/>
    </location>
    <ligand>
        <name>ATP</name>
        <dbReference type="ChEBI" id="CHEBI:30616"/>
    </ligand>
</feature>
<keyword evidence="7 13" id="KW-0067">ATP-binding</keyword>
<evidence type="ECO:0000256" key="1">
    <source>
        <dbReference type="ARBA" id="ARBA00004842"/>
    </source>
</evidence>
<feature type="binding site" evidence="13">
    <location>
        <position position="424"/>
    </location>
    <ligand>
        <name>substrate</name>
    </ligand>
</feature>
<dbReference type="SUPFAM" id="SSF53223">
    <property type="entry name" value="Aminoacid dehydrogenase-like, N-terminal domain"/>
    <property type="match status" value="1"/>
</dbReference>
<keyword evidence="10 13" id="KW-0057">Aromatic amino acid biosynthesis</keyword>
<keyword evidence="5 13" id="KW-0547">Nucleotide-binding</keyword>
<dbReference type="AlphaFoldDB" id="A0A1G9U928"/>
<dbReference type="InterPro" id="IPR041121">
    <property type="entry name" value="SDH_C"/>
</dbReference>
<dbReference type="GO" id="GO:0005524">
    <property type="term" value="F:ATP binding"/>
    <property type="evidence" value="ECO:0007669"/>
    <property type="project" value="UniProtKB-UniRule"/>
</dbReference>
<dbReference type="PANTHER" id="PTHR21089:SF1">
    <property type="entry name" value="BIFUNCTIONAL 3-DEHYDROQUINATE DEHYDRATASE_SHIKIMATE DEHYDROGENASE, CHLOROPLASTIC"/>
    <property type="match status" value="1"/>
</dbReference>
<feature type="binding site" evidence="13">
    <location>
        <position position="302"/>
    </location>
    <ligand>
        <name>Mg(2+)</name>
        <dbReference type="ChEBI" id="CHEBI:18420"/>
    </ligand>
</feature>
<feature type="binding site" evidence="13">
    <location>
        <position position="367"/>
    </location>
    <ligand>
        <name>substrate</name>
    </ligand>
</feature>
<evidence type="ECO:0000259" key="15">
    <source>
        <dbReference type="Pfam" id="PF01488"/>
    </source>
</evidence>
<evidence type="ECO:0000259" key="16">
    <source>
        <dbReference type="Pfam" id="PF08501"/>
    </source>
</evidence>
<dbReference type="NCBIfam" id="TIGR00507">
    <property type="entry name" value="aroE"/>
    <property type="match status" value="1"/>
</dbReference>
<feature type="binding site" evidence="14">
    <location>
        <position position="228"/>
    </location>
    <ligand>
        <name>NADP(+)</name>
        <dbReference type="ChEBI" id="CHEBI:58349"/>
    </ligand>
</feature>
<name>A0A1G9U928_9FIRM</name>
<dbReference type="HAMAP" id="MF_00222">
    <property type="entry name" value="Shikimate_DH_AroE"/>
    <property type="match status" value="1"/>
</dbReference>
<keyword evidence="3 13" id="KW-0028">Amino-acid biosynthesis</keyword>
<dbReference type="InterPro" id="IPR031322">
    <property type="entry name" value="Shikimate/glucono_kinase"/>
</dbReference>
<dbReference type="Gene3D" id="3.40.50.10860">
    <property type="entry name" value="Leucine Dehydrogenase, chain A, domain 1"/>
    <property type="match status" value="1"/>
</dbReference>
<gene>
    <name evidence="13" type="primary">aroK</name>
    <name evidence="14" type="synonym">aroE</name>
    <name evidence="18" type="ORF">SAMN05216544_0655</name>
</gene>
<dbReference type="Pfam" id="PF01488">
    <property type="entry name" value="Shikimate_DH"/>
    <property type="match status" value="1"/>
</dbReference>
<keyword evidence="9 14" id="KW-0560">Oxidoreductase</keyword>
<comment type="similarity">
    <text evidence="13">Belongs to the shikimate kinase family.</text>
</comment>
<feature type="domain" description="Shikimate dehydrogenase substrate binding N-terminal" evidence="16">
    <location>
        <begin position="13"/>
        <end position="95"/>
    </location>
</feature>
<evidence type="ECO:0000259" key="17">
    <source>
        <dbReference type="Pfam" id="PF18317"/>
    </source>
</evidence>
<feature type="binding site" evidence="14">
    <location>
        <position position="258"/>
    </location>
    <ligand>
        <name>shikimate</name>
        <dbReference type="ChEBI" id="CHEBI:36208"/>
    </ligand>
</feature>
<evidence type="ECO:0000256" key="11">
    <source>
        <dbReference type="ARBA" id="ARBA00048567"/>
    </source>
</evidence>
<comment type="pathway">
    <text evidence="2 14">Metabolic intermediate biosynthesis; chorismate biosynthesis; chorismate from D-erythrose 4-phosphate and phosphoenolpyruvate: step 4/7.</text>
</comment>
<feature type="binding site" evidence="13">
    <location>
        <position position="320"/>
    </location>
    <ligand>
        <name>substrate</name>
    </ligand>
</feature>
<dbReference type="EC" id="2.7.1.71" evidence="13"/>
<keyword evidence="8 14" id="KW-0521">NADP</keyword>
<dbReference type="RefSeq" id="WP_074520891.1">
    <property type="nucleotide sequence ID" value="NZ_FNHZ01000001.1"/>
</dbReference>
<comment type="catalytic activity">
    <reaction evidence="11 13">
        <text>shikimate + ATP = 3-phosphoshikimate + ADP + H(+)</text>
        <dbReference type="Rhea" id="RHEA:13121"/>
        <dbReference type="ChEBI" id="CHEBI:15378"/>
        <dbReference type="ChEBI" id="CHEBI:30616"/>
        <dbReference type="ChEBI" id="CHEBI:36208"/>
        <dbReference type="ChEBI" id="CHEBI:145989"/>
        <dbReference type="ChEBI" id="CHEBI:456216"/>
        <dbReference type="EC" id="2.7.1.71"/>
    </reaction>
</comment>
<dbReference type="Gene3D" id="3.40.50.720">
    <property type="entry name" value="NAD(P)-binding Rossmann-like Domain"/>
    <property type="match status" value="1"/>
</dbReference>
<dbReference type="CDD" id="cd01065">
    <property type="entry name" value="NAD_bind_Shikimate_DH"/>
    <property type="match status" value="1"/>
</dbReference>
<feature type="binding site" evidence="14">
    <location>
        <position position="251"/>
    </location>
    <ligand>
        <name>NADP(+)</name>
        <dbReference type="ChEBI" id="CHEBI:58349"/>
    </ligand>
</feature>
<comment type="catalytic activity">
    <reaction evidence="12 14">
        <text>shikimate + NADP(+) = 3-dehydroshikimate + NADPH + H(+)</text>
        <dbReference type="Rhea" id="RHEA:17737"/>
        <dbReference type="ChEBI" id="CHEBI:15378"/>
        <dbReference type="ChEBI" id="CHEBI:16630"/>
        <dbReference type="ChEBI" id="CHEBI:36208"/>
        <dbReference type="ChEBI" id="CHEBI:57783"/>
        <dbReference type="ChEBI" id="CHEBI:58349"/>
        <dbReference type="EC" id="1.1.1.25"/>
    </reaction>
</comment>
<feature type="active site" description="Proton acceptor" evidence="14">
    <location>
        <position position="72"/>
    </location>
</feature>
<dbReference type="GO" id="GO:0000287">
    <property type="term" value="F:magnesium ion binding"/>
    <property type="evidence" value="ECO:0007669"/>
    <property type="project" value="UniProtKB-UniRule"/>
</dbReference>
<evidence type="ECO:0000256" key="13">
    <source>
        <dbReference type="HAMAP-Rule" id="MF_00109"/>
    </source>
</evidence>
<dbReference type="GO" id="GO:0009423">
    <property type="term" value="P:chorismate biosynthetic process"/>
    <property type="evidence" value="ECO:0007669"/>
    <property type="project" value="UniProtKB-UniRule"/>
</dbReference>
<feature type="binding site" evidence="14">
    <location>
        <position position="93"/>
    </location>
    <ligand>
        <name>shikimate</name>
        <dbReference type="ChEBI" id="CHEBI:36208"/>
    </ligand>
</feature>
<evidence type="ECO:0000256" key="5">
    <source>
        <dbReference type="ARBA" id="ARBA00022741"/>
    </source>
</evidence>
<evidence type="ECO:0000256" key="9">
    <source>
        <dbReference type="ARBA" id="ARBA00023002"/>
    </source>
</evidence>
<dbReference type="Pfam" id="PF01202">
    <property type="entry name" value="SKI"/>
    <property type="match status" value="1"/>
</dbReference>
<comment type="pathway">
    <text evidence="1 13">Metabolic intermediate biosynthesis; chorismate biosynthesis; chorismate from D-erythrose 4-phosphate and phosphoenolpyruvate: step 5/7.</text>
</comment>
<proteinExistence type="inferred from homology"/>
<dbReference type="InterPro" id="IPR011342">
    <property type="entry name" value="Shikimate_DH"/>
</dbReference>
<comment type="function">
    <text evidence="14">Involved in the biosynthesis of the chorismate, which leads to the biosynthesis of aromatic amino acids. Catalyzes the reversible NADPH linked reduction of 3-dehydroshikimate (DHSA) to yield shikimate (SA).</text>
</comment>
<dbReference type="EMBL" id="FNHZ01000001">
    <property type="protein sequence ID" value="SDM56035.1"/>
    <property type="molecule type" value="Genomic_DNA"/>
</dbReference>
<keyword evidence="19" id="KW-1185">Reference proteome</keyword>
<sequence length="453" mass="50679">MKEIKGTTKLCGLVGNPVEHSISPLIHNNLSKLKDIDMVYTTFRVEDEDVDSAIKGAYSLGIVGLNVTVPHKQRVMESLVAIDPLAKAIGAVNTLVRDEKGFKGYNTDILGLERELMDEGLSIKNKTCIILGAGGAARAITFLCASREAKKVFVINRSLDKANSIKEAVNAHFNSDIVEVLGLDEYERIEDNDCLCIQCTSVGLYPNVEDVIISDDAFYKKLSAGVDIIYNPYRTRFMKLCNKAGKKAYNGLKMLLYQGVCAYELWTDTKISASECQKIYTKMRAHMAGNIILIGFMGSGKSTFGKWIAKHKDMEFIDTDDYIESKENMSINEIFETKGEEYFRELETSVVKELQAKLTNCVISVGGGLVVKPENQKLLANMGKVVYLETPKCELIKRLSSSNNRPLLKDVNLSDRIDELMEKREEIYKKAATVKVDTANRDFEDMYKDIINS</sequence>
<evidence type="ECO:0000256" key="8">
    <source>
        <dbReference type="ARBA" id="ARBA00022857"/>
    </source>
</evidence>
<feature type="binding site" evidence="14">
    <location>
        <position position="108"/>
    </location>
    <ligand>
        <name>shikimate</name>
        <dbReference type="ChEBI" id="CHEBI:36208"/>
    </ligand>
</feature>
<dbReference type="GO" id="GO:0005829">
    <property type="term" value="C:cytosol"/>
    <property type="evidence" value="ECO:0007669"/>
    <property type="project" value="TreeGrafter"/>
</dbReference>
<dbReference type="GO" id="GO:0004764">
    <property type="term" value="F:shikimate 3-dehydrogenase (NADP+) activity"/>
    <property type="evidence" value="ECO:0007669"/>
    <property type="project" value="UniProtKB-UniRule"/>
</dbReference>
<feature type="binding site" evidence="13">
    <location>
        <begin position="298"/>
        <end position="303"/>
    </location>
    <ligand>
        <name>ATP</name>
        <dbReference type="ChEBI" id="CHEBI:30616"/>
    </ligand>
</feature>
<evidence type="ECO:0000256" key="14">
    <source>
        <dbReference type="HAMAP-Rule" id="MF_00222"/>
    </source>
</evidence>
<comment type="subunit">
    <text evidence="14">Homodimer.</text>
</comment>
<dbReference type="PANTHER" id="PTHR21089">
    <property type="entry name" value="SHIKIMATE DEHYDROGENASE"/>
    <property type="match status" value="1"/>
</dbReference>
<evidence type="ECO:0000256" key="12">
    <source>
        <dbReference type="ARBA" id="ARBA00049442"/>
    </source>
</evidence>
<dbReference type="GO" id="GO:0009073">
    <property type="term" value="P:aromatic amino acid family biosynthetic process"/>
    <property type="evidence" value="ECO:0007669"/>
    <property type="project" value="UniProtKB-KW"/>
</dbReference>
<dbReference type="EC" id="1.1.1.25" evidence="14"/>
<dbReference type="UniPathway" id="UPA00053">
    <property type="reaction ID" value="UER00087"/>
</dbReference>
<dbReference type="HAMAP" id="MF_00109">
    <property type="entry name" value="Shikimate_kinase"/>
    <property type="match status" value="1"/>
</dbReference>
<reference evidence="19" key="1">
    <citation type="submission" date="2016-10" db="EMBL/GenBank/DDBJ databases">
        <authorList>
            <person name="Varghese N."/>
            <person name="Submissions S."/>
        </authorList>
    </citation>
    <scope>NUCLEOTIDE SEQUENCE [LARGE SCALE GENOMIC DNA]</scope>
    <source>
        <strain evidence="19">M83</strain>
    </source>
</reference>
<comment type="subunit">
    <text evidence="13">Monomer.</text>
</comment>
<evidence type="ECO:0000313" key="18">
    <source>
        <dbReference type="EMBL" id="SDM56035.1"/>
    </source>
</evidence>